<accession>A0AA95KIS6</accession>
<organism evidence="1">
    <name type="scientific">Candidatus Thiocaldithrix dubininis</name>
    <dbReference type="NCBI Taxonomy" id="3080823"/>
    <lineage>
        <taxon>Bacteria</taxon>
        <taxon>Pseudomonadati</taxon>
        <taxon>Pseudomonadota</taxon>
        <taxon>Gammaproteobacteria</taxon>
        <taxon>Thiotrichales</taxon>
        <taxon>Thiotrichaceae</taxon>
        <taxon>Candidatus Thiocaldithrix</taxon>
    </lineage>
</organism>
<dbReference type="EMBL" id="CP124755">
    <property type="protein sequence ID" value="WGZ89567.1"/>
    <property type="molecule type" value="Genomic_DNA"/>
</dbReference>
<reference evidence="1" key="1">
    <citation type="journal article" date="2023" name="Int. J. Mol. Sci.">
        <title>Metagenomics Revealed a New Genus 'Candidatus Thiocaldithrix dubininis' gen. nov., sp. nov. and a New Species 'Candidatus Thiothrix putei' sp. nov. in the Family Thiotrichaceae, Some Members of Which Have Traits of Both Na+- and H+-Motive Energetics.</title>
        <authorList>
            <person name="Ravin N.V."/>
            <person name="Muntyan M.S."/>
            <person name="Smolyakov D.D."/>
            <person name="Rudenko T.S."/>
            <person name="Beletsky A.V."/>
            <person name="Mardanov A.V."/>
            <person name="Grabovich M.Y."/>
        </authorList>
    </citation>
    <scope>NUCLEOTIDE SEQUENCE</scope>
    <source>
        <strain evidence="1">GKL-01</strain>
    </source>
</reference>
<name>A0AA95KIS6_9GAMM</name>
<evidence type="ECO:0000313" key="1">
    <source>
        <dbReference type="EMBL" id="WGZ89567.1"/>
    </source>
</evidence>
<dbReference type="KEGG" id="tdu:QJT80_08595"/>
<gene>
    <name evidence="1" type="ORF">QJT80_08595</name>
</gene>
<reference evidence="1" key="2">
    <citation type="submission" date="2023-04" db="EMBL/GenBank/DDBJ databases">
        <authorList>
            <person name="Beletskiy A.V."/>
            <person name="Mardanov A.V."/>
            <person name="Ravin N.V."/>
        </authorList>
    </citation>
    <scope>NUCLEOTIDE SEQUENCE</scope>
    <source>
        <strain evidence="1">GKL-01</strain>
    </source>
</reference>
<sequence length="80" mass="8441">MDYTADQSQTVDQAKQNLRDASSQLDILAPVKNHPMSSLALAITAGYVAQKAISNSGEGKSLLPGLFSVGLLAAKRLLLK</sequence>
<protein>
    <submittedName>
        <fullName evidence="1">Uncharacterized protein</fullName>
    </submittedName>
</protein>
<dbReference type="Proteomes" id="UP001300672">
    <property type="component" value="Chromosome"/>
</dbReference>
<dbReference type="AlphaFoldDB" id="A0AA95KIS6"/>
<proteinExistence type="predicted"/>